<evidence type="ECO:0000313" key="2">
    <source>
        <dbReference type="EMBL" id="MBA4671622.1"/>
    </source>
</evidence>
<reference evidence="2" key="2">
    <citation type="submission" date="2020-07" db="EMBL/GenBank/DDBJ databases">
        <authorList>
            <person name="Vera ALvarez R."/>
            <person name="Arias-Moreno D.M."/>
            <person name="Jimenez-Jacinto V."/>
            <person name="Jimenez-Bremont J.F."/>
            <person name="Swaminathan K."/>
            <person name="Moose S.P."/>
            <person name="Guerrero-Gonzalez M.L."/>
            <person name="Marino-Ramirez L."/>
            <person name="Landsman D."/>
            <person name="Rodriguez-Kessler M."/>
            <person name="Delgado-Sanchez P."/>
        </authorList>
    </citation>
    <scope>NUCLEOTIDE SEQUENCE</scope>
    <source>
        <tissue evidence="2">Cladode</tissue>
    </source>
</reference>
<dbReference type="EMBL" id="GISG01251437">
    <property type="protein sequence ID" value="MBA4671622.1"/>
    <property type="molecule type" value="Transcribed_RNA"/>
</dbReference>
<dbReference type="AlphaFoldDB" id="A0A7C9ELT6"/>
<feature type="transmembrane region" description="Helical" evidence="1">
    <location>
        <begin position="93"/>
        <end position="113"/>
    </location>
</feature>
<keyword evidence="1" id="KW-0812">Transmembrane</keyword>
<protein>
    <submittedName>
        <fullName evidence="2">Uncharacterized protein</fullName>
    </submittedName>
</protein>
<keyword evidence="1" id="KW-0472">Membrane</keyword>
<sequence>MLVVIFMPPMFLSNPPPKFPFIPKFRFGFSFLPALPFPTLPFFPLLATFTDCCCCCCLSKFRLNPFCLSLSCSSCASSSKRSSSSSEPREENLIRLLFCFCCCCPLLFCWVPSFM</sequence>
<proteinExistence type="predicted"/>
<reference evidence="2" key="1">
    <citation type="journal article" date="2013" name="J. Plant Res.">
        <title>Effect of fungi and light on seed germination of three Opuntia species from semiarid lands of central Mexico.</title>
        <authorList>
            <person name="Delgado-Sanchez P."/>
            <person name="Jimenez-Bremont J.F."/>
            <person name="Guerrero-Gonzalez Mde L."/>
            <person name="Flores J."/>
        </authorList>
    </citation>
    <scope>NUCLEOTIDE SEQUENCE</scope>
    <source>
        <tissue evidence="2">Cladode</tissue>
    </source>
</reference>
<accession>A0A7C9ELT6</accession>
<organism evidence="2">
    <name type="scientific">Opuntia streptacantha</name>
    <name type="common">Prickly pear cactus</name>
    <name type="synonym">Opuntia cardona</name>
    <dbReference type="NCBI Taxonomy" id="393608"/>
    <lineage>
        <taxon>Eukaryota</taxon>
        <taxon>Viridiplantae</taxon>
        <taxon>Streptophyta</taxon>
        <taxon>Embryophyta</taxon>
        <taxon>Tracheophyta</taxon>
        <taxon>Spermatophyta</taxon>
        <taxon>Magnoliopsida</taxon>
        <taxon>eudicotyledons</taxon>
        <taxon>Gunneridae</taxon>
        <taxon>Pentapetalae</taxon>
        <taxon>Caryophyllales</taxon>
        <taxon>Cactineae</taxon>
        <taxon>Cactaceae</taxon>
        <taxon>Opuntioideae</taxon>
        <taxon>Opuntia</taxon>
    </lineage>
</organism>
<name>A0A7C9ELT6_OPUST</name>
<keyword evidence="1" id="KW-1133">Transmembrane helix</keyword>
<evidence type="ECO:0000256" key="1">
    <source>
        <dbReference type="SAM" id="Phobius"/>
    </source>
</evidence>